<evidence type="ECO:0000256" key="1">
    <source>
        <dbReference type="ARBA" id="ARBA00004651"/>
    </source>
</evidence>
<dbReference type="PANTHER" id="PTHR30588">
    <property type="entry name" value="BRANCHED-CHAIN AMINO ACID TRANSPORT SYSTEM 2 CARRIER PROTEIN"/>
    <property type="match status" value="1"/>
</dbReference>
<dbReference type="Proteomes" id="UP000241434">
    <property type="component" value="Unassembled WGS sequence"/>
</dbReference>
<keyword evidence="6 9" id="KW-0029">Amino-acid transport</keyword>
<protein>
    <recommendedName>
        <fullName evidence="9">Branched-chain amino acid transport system carrier protein</fullName>
    </recommendedName>
</protein>
<keyword evidence="4" id="KW-1003">Cell membrane</keyword>
<dbReference type="GO" id="GO:0005304">
    <property type="term" value="F:L-valine transmembrane transporter activity"/>
    <property type="evidence" value="ECO:0007669"/>
    <property type="project" value="TreeGrafter"/>
</dbReference>
<keyword evidence="3 9" id="KW-0813">Transport</keyword>
<keyword evidence="11" id="KW-1185">Reference proteome</keyword>
<evidence type="ECO:0000256" key="8">
    <source>
        <dbReference type="ARBA" id="ARBA00023136"/>
    </source>
</evidence>
<feature type="transmembrane region" description="Helical" evidence="9">
    <location>
        <begin position="342"/>
        <end position="360"/>
    </location>
</feature>
<feature type="transmembrane region" description="Helical" evidence="9">
    <location>
        <begin position="77"/>
        <end position="99"/>
    </location>
</feature>
<dbReference type="EMBL" id="JYGE01000003">
    <property type="protein sequence ID" value="PSJ31537.1"/>
    <property type="molecule type" value="Genomic_DNA"/>
</dbReference>
<comment type="function">
    <text evidence="9">Component of the transport system for branched-chain amino acids.</text>
</comment>
<proteinExistence type="inferred from homology"/>
<feature type="transmembrane region" description="Helical" evidence="9">
    <location>
        <begin position="119"/>
        <end position="137"/>
    </location>
</feature>
<evidence type="ECO:0000256" key="3">
    <source>
        <dbReference type="ARBA" id="ARBA00022448"/>
    </source>
</evidence>
<accession>A0A2P7Q0S3</accession>
<sequence length="433" mass="45853">MSKKSSVKDIFVFGFALFAMFFGAGNLIFPPYLGIIAGPNWFTAFAGFTFSDAGLALLAVIAIALCQGHIMELFGRIGRIPALILSFVDIMCVGPLVIIPRTGATTYEMGITPLFGDNVPLLLVVVIFFVLTYLLTVRPSKVIDIVGQVLTPFLIIALSIIIIKGIISPLGQPIAQPMIENVFKKGISDGYQTMDCFVSIAVGSVLMLTLVNKGYTDPKDQVKILVKAGLIACVGLALIYGGLAYLGATVSSMYDINVQQSKIIVNITESLLGGPGKSILAVAVSLACLTTSIGLTSATAEYLTMISNHKVSYSKFVLFICIFATAAATMGVTGLVKFANPILAIVYPPTIVLIFLAFVKDKIHSDLVYKLSVGVTVLVSAITVLSEKVPSLGFINNLPGGDLGFNWVLPAIIAGIIGLLISGNKESKKIANS</sequence>
<feature type="transmembrane region" description="Helical" evidence="9">
    <location>
        <begin position="149"/>
        <end position="171"/>
    </location>
</feature>
<feature type="transmembrane region" description="Helical" evidence="9">
    <location>
        <begin position="224"/>
        <end position="246"/>
    </location>
</feature>
<evidence type="ECO:0000256" key="7">
    <source>
        <dbReference type="ARBA" id="ARBA00022989"/>
    </source>
</evidence>
<evidence type="ECO:0000256" key="4">
    <source>
        <dbReference type="ARBA" id="ARBA00022475"/>
    </source>
</evidence>
<feature type="transmembrane region" description="Helical" evidence="9">
    <location>
        <begin position="41"/>
        <end position="65"/>
    </location>
</feature>
<keyword evidence="5 9" id="KW-0812">Transmembrane</keyword>
<evidence type="ECO:0000256" key="2">
    <source>
        <dbReference type="ARBA" id="ARBA00008540"/>
    </source>
</evidence>
<dbReference type="InterPro" id="IPR004685">
    <property type="entry name" value="Brnchd-chn_aa_trnsp_Livcs"/>
</dbReference>
<keyword evidence="8 9" id="KW-0472">Membrane</keyword>
<dbReference type="NCBIfam" id="TIGR00796">
    <property type="entry name" value="livcs"/>
    <property type="match status" value="1"/>
</dbReference>
<evidence type="ECO:0000313" key="10">
    <source>
        <dbReference type="EMBL" id="PSJ31537.1"/>
    </source>
</evidence>
<feature type="transmembrane region" description="Helical" evidence="9">
    <location>
        <begin position="316"/>
        <end position="336"/>
    </location>
</feature>
<keyword evidence="7 9" id="KW-1133">Transmembrane helix</keyword>
<feature type="transmembrane region" description="Helical" evidence="9">
    <location>
        <begin position="12"/>
        <end position="29"/>
    </location>
</feature>
<dbReference type="GO" id="GO:0015820">
    <property type="term" value="P:L-leucine transport"/>
    <property type="evidence" value="ECO:0007669"/>
    <property type="project" value="TreeGrafter"/>
</dbReference>
<dbReference type="GO" id="GO:0015818">
    <property type="term" value="P:isoleucine transport"/>
    <property type="evidence" value="ECO:0007669"/>
    <property type="project" value="TreeGrafter"/>
</dbReference>
<comment type="subcellular location">
    <subcellularLocation>
        <location evidence="1 9">Cell membrane</location>
        <topology evidence="1 9">Multi-pass membrane protein</topology>
    </subcellularLocation>
</comment>
<gene>
    <name evidence="10" type="ORF">UF10_02545</name>
</gene>
<dbReference type="GO" id="GO:0015188">
    <property type="term" value="F:L-isoleucine transmembrane transporter activity"/>
    <property type="evidence" value="ECO:0007669"/>
    <property type="project" value="TreeGrafter"/>
</dbReference>
<feature type="transmembrane region" description="Helical" evidence="9">
    <location>
        <begin position="191"/>
        <end position="212"/>
    </location>
</feature>
<comment type="caution">
    <text evidence="10">The sequence shown here is derived from an EMBL/GenBank/DDBJ whole genome shotgun (WGS) entry which is preliminary data.</text>
</comment>
<feature type="transmembrane region" description="Helical" evidence="9">
    <location>
        <begin position="279"/>
        <end position="304"/>
    </location>
</feature>
<dbReference type="RefSeq" id="WP_106776264.1">
    <property type="nucleotide sequence ID" value="NZ_JYGE01000003.1"/>
</dbReference>
<name>A0A2P7Q0S3_9FIRM</name>
<evidence type="ECO:0000313" key="11">
    <source>
        <dbReference type="Proteomes" id="UP000241434"/>
    </source>
</evidence>
<evidence type="ECO:0000256" key="5">
    <source>
        <dbReference type="ARBA" id="ARBA00022692"/>
    </source>
</evidence>
<reference evidence="10" key="1">
    <citation type="thesis" date="2015" institute="Rutgers" country="The State University of New Jersey, 14 College Farm Rd., New Brunswick, NJ, USA">
        <title>Ammonia toxicity in bacteria and its implications for treatment of and resource recovery from highly nitrogenous organic wastes.</title>
        <authorList>
            <person name="Luther A.K."/>
        </authorList>
    </citation>
    <scope>NUCLEOTIDE SEQUENCE</scope>
    <source>
        <strain evidence="10">RT-10B</strain>
    </source>
</reference>
<dbReference type="PANTHER" id="PTHR30588:SF0">
    <property type="entry name" value="BRANCHED-CHAIN AMINO ACID PERMEASE BRNQ"/>
    <property type="match status" value="1"/>
</dbReference>
<feature type="transmembrane region" description="Helical" evidence="9">
    <location>
        <begin position="367"/>
        <end position="385"/>
    </location>
</feature>
<feature type="transmembrane region" description="Helical" evidence="9">
    <location>
        <begin position="405"/>
        <end position="423"/>
    </location>
</feature>
<dbReference type="GO" id="GO:0005886">
    <property type="term" value="C:plasma membrane"/>
    <property type="evidence" value="ECO:0007669"/>
    <property type="project" value="UniProtKB-SubCell"/>
</dbReference>
<comment type="similarity">
    <text evidence="2 9">Belongs to the branched chain amino acid transporter family.</text>
</comment>
<dbReference type="AlphaFoldDB" id="A0A2P7Q0S3"/>
<dbReference type="OrthoDB" id="9783920at2"/>
<evidence type="ECO:0000256" key="6">
    <source>
        <dbReference type="ARBA" id="ARBA00022970"/>
    </source>
</evidence>
<organism evidence="10 11">
    <name type="scientific">Peptostreptococcus russellii</name>
    <dbReference type="NCBI Taxonomy" id="215200"/>
    <lineage>
        <taxon>Bacteria</taxon>
        <taxon>Bacillati</taxon>
        <taxon>Bacillota</taxon>
        <taxon>Clostridia</taxon>
        <taxon>Peptostreptococcales</taxon>
        <taxon>Peptostreptococcaceae</taxon>
        <taxon>Peptostreptococcus</taxon>
    </lineage>
</organism>
<evidence type="ECO:0000256" key="9">
    <source>
        <dbReference type="RuleBase" id="RU362122"/>
    </source>
</evidence>
<dbReference type="Pfam" id="PF05525">
    <property type="entry name" value="Branch_AA_trans"/>
    <property type="match status" value="1"/>
</dbReference>
<dbReference type="GO" id="GO:0015190">
    <property type="term" value="F:L-leucine transmembrane transporter activity"/>
    <property type="evidence" value="ECO:0007669"/>
    <property type="project" value="TreeGrafter"/>
</dbReference>